<protein>
    <submittedName>
        <fullName evidence="2">Uncharacterized protein</fullName>
    </submittedName>
</protein>
<accession>K1TA40</accession>
<proteinExistence type="predicted"/>
<feature type="non-terminal residue" evidence="2">
    <location>
        <position position="1"/>
    </location>
</feature>
<dbReference type="AlphaFoldDB" id="K1TA40"/>
<evidence type="ECO:0000256" key="1">
    <source>
        <dbReference type="SAM" id="MobiDB-lite"/>
    </source>
</evidence>
<feature type="region of interest" description="Disordered" evidence="1">
    <location>
        <begin position="271"/>
        <end position="298"/>
    </location>
</feature>
<reference evidence="2" key="1">
    <citation type="journal article" date="2013" name="Environ. Microbiol.">
        <title>Microbiota from the distal guts of lean and obese adolescents exhibit partial functional redundancy besides clear differences in community structure.</title>
        <authorList>
            <person name="Ferrer M."/>
            <person name="Ruiz A."/>
            <person name="Lanza F."/>
            <person name="Haange S.B."/>
            <person name="Oberbach A."/>
            <person name="Till H."/>
            <person name="Bargiela R."/>
            <person name="Campoy C."/>
            <person name="Segura M.T."/>
            <person name="Richter M."/>
            <person name="von Bergen M."/>
            <person name="Seifert J."/>
            <person name="Suarez A."/>
        </authorList>
    </citation>
    <scope>NUCLEOTIDE SEQUENCE</scope>
</reference>
<sequence length="298" mass="34171">HRHFCLATKHGADGAAYTCLAFPLTLPKEGGTVVGFEERERMRMDGCDSYKGKSEESNESEGLWIASPAGTPLAEAKHIYWFGSTYDAMAYYQLHQAKNKDLRKAVFISTGGKPIGKQMREILDLTIPARQHICFDNTRKGSNLTWDLQKEICRSVRFAIEETPERKPYLDSIPDGGDLTDGEFYLLPKGGLQEICIRFDAESEEAESMRSSGLCAPEDVQDQIDTTNKCYREYREKLREFLGIDREHDVSITWESPDYRHTSWNEQLLAEQKREETVGQESEKEENAGQERQIHFRR</sequence>
<dbReference type="EMBL" id="AJWY01007701">
    <property type="protein sequence ID" value="EKC63255.1"/>
    <property type="molecule type" value="Genomic_DNA"/>
</dbReference>
<evidence type="ECO:0000313" key="2">
    <source>
        <dbReference type="EMBL" id="EKC63255.1"/>
    </source>
</evidence>
<organism evidence="2">
    <name type="scientific">human gut metagenome</name>
    <dbReference type="NCBI Taxonomy" id="408170"/>
    <lineage>
        <taxon>unclassified sequences</taxon>
        <taxon>metagenomes</taxon>
        <taxon>organismal metagenomes</taxon>
    </lineage>
</organism>
<name>K1TA40_9ZZZZ</name>
<comment type="caution">
    <text evidence="2">The sequence shown here is derived from an EMBL/GenBank/DDBJ whole genome shotgun (WGS) entry which is preliminary data.</text>
</comment>
<gene>
    <name evidence="2" type="ORF">LEA_11426</name>
</gene>